<dbReference type="GeneTree" id="ENSGT00950000183083"/>
<dbReference type="InterPro" id="IPR026847">
    <property type="entry name" value="VPS13"/>
</dbReference>
<dbReference type="Gene3D" id="2.80.10.50">
    <property type="match status" value="1"/>
</dbReference>
<dbReference type="Gene3D" id="1.10.8.10">
    <property type="entry name" value="DNA helicase RuvA subunit, C-terminal domain"/>
    <property type="match status" value="1"/>
</dbReference>
<organism evidence="3 4">
    <name type="scientific">Eptatretus burgeri</name>
    <name type="common">Inshore hagfish</name>
    <dbReference type="NCBI Taxonomy" id="7764"/>
    <lineage>
        <taxon>Eukaryota</taxon>
        <taxon>Metazoa</taxon>
        <taxon>Chordata</taxon>
        <taxon>Craniata</taxon>
        <taxon>Vertebrata</taxon>
        <taxon>Cyclostomata</taxon>
        <taxon>Myxini</taxon>
        <taxon>Myxiniformes</taxon>
        <taxon>Myxinidae</taxon>
        <taxon>Eptatretinae</taxon>
        <taxon>Eptatretus</taxon>
    </lineage>
</organism>
<feature type="region of interest" description="Disordered" evidence="1">
    <location>
        <begin position="2024"/>
        <end position="2044"/>
    </location>
</feature>
<dbReference type="PANTHER" id="PTHR16166">
    <property type="entry name" value="VACUOLAR PROTEIN SORTING-ASSOCIATED PROTEIN VPS13"/>
    <property type="match status" value="1"/>
</dbReference>
<dbReference type="Proteomes" id="UP000694388">
    <property type="component" value="Unplaced"/>
</dbReference>
<dbReference type="GO" id="GO:0006623">
    <property type="term" value="P:protein targeting to vacuole"/>
    <property type="evidence" value="ECO:0007669"/>
    <property type="project" value="TreeGrafter"/>
</dbReference>
<dbReference type="InterPro" id="IPR015940">
    <property type="entry name" value="UBA"/>
</dbReference>
<dbReference type="InterPro" id="IPR035992">
    <property type="entry name" value="Ricin_B-like_lectins"/>
</dbReference>
<feature type="region of interest" description="Disordered" evidence="1">
    <location>
        <begin position="750"/>
        <end position="770"/>
    </location>
</feature>
<dbReference type="PROSITE" id="PS50030">
    <property type="entry name" value="UBA"/>
    <property type="match status" value="1"/>
</dbReference>
<dbReference type="InterPro" id="IPR056747">
    <property type="entry name" value="VPS13-like_M"/>
</dbReference>
<proteinExistence type="predicted"/>
<dbReference type="SUPFAM" id="SSF46934">
    <property type="entry name" value="UBA-like"/>
    <property type="match status" value="1"/>
</dbReference>
<dbReference type="InterPro" id="IPR009060">
    <property type="entry name" value="UBA-like_sf"/>
</dbReference>
<feature type="compositionally biased region" description="Polar residues" evidence="1">
    <location>
        <begin position="755"/>
        <end position="766"/>
    </location>
</feature>
<dbReference type="CDD" id="cd23453">
    <property type="entry name" value="beta-trefoil_Ricin_VPS13D"/>
    <property type="match status" value="1"/>
</dbReference>
<keyword evidence="4" id="KW-1185">Reference proteome</keyword>
<dbReference type="InterPro" id="IPR041969">
    <property type="entry name" value="VP13D_UBA"/>
</dbReference>
<accession>A0A8C4WPX1</accession>
<dbReference type="PANTHER" id="PTHR16166:SF141">
    <property type="entry name" value="INTERMEMBRANE LIPID TRANSFER PROTEIN VPS13D"/>
    <property type="match status" value="1"/>
</dbReference>
<dbReference type="GO" id="GO:0007005">
    <property type="term" value="P:mitochondrion organization"/>
    <property type="evidence" value="ECO:0007669"/>
    <property type="project" value="TreeGrafter"/>
</dbReference>
<evidence type="ECO:0000313" key="4">
    <source>
        <dbReference type="Proteomes" id="UP000694388"/>
    </source>
</evidence>
<evidence type="ECO:0000259" key="2">
    <source>
        <dbReference type="PROSITE" id="PS50030"/>
    </source>
</evidence>
<sequence>MWKAILNYFHAFRFLYCSSHMAVILTSDLGQGAQGLVEAWFQEMQLFVSAQRPGHTLLDLRLRGLEMDDLLQKPDSAHRAIIREVDPKAVKAGETECREYLSQSCPVNTSERMFGELKTFNGLSASLPAVVAEQHNVFALYQRRARPKAGKDHQDNWRSCSCPMTPPPSPTIQSPGSAQLPGTQRDTCFLHITANLVNHNHLALESESERLSHDLKVDLASLAMVMTLNTWVLLLDFFGIGSTAQNHGMRADLPSRSSSLNNNDFLISGFPSVIESNTSPGHGSIPHLSQVIQDDTVQNNTRIELQVGTLSLLLNRQEGEVARAEASQLHCVLSTHGGDMDLRGIVSDVTLSDRSPNGTLYPERLVISGNGALTFHLFRFGLPDPELKRDCDARLVVHLAPALLLHTQRFYMEITSTLHYFVQLQELLGRQRAALDGQQVRCTPCRGMRLSVELDAKSLLLLFPESSLSPRLLAASVEHMSIRNEFRFIGHDGLRCLVDAMLVRLVAMEWFMAQHSKVCGVNDEGIIFPSFCVRRQADTLLQEKLDLELNLERNLDRDFSRHVPDMSVHGRMTNTHILLSSKLYSLVHAVLQSNLGEQLGEPSRPYSLQEPATHTVLSGEVFTTFLLVLSADNVKLDLLESSGWPPLSFARFGFGESQLSVTSLSNQQFSVDLVSRTLHAHDTRKPRRPGFGEDHPILEGCQDTSIPGLWQFELHSRESCFTIVLNNLRLLLLFPWLSDVSEFFTSSVSDEKTQDPSLDQECSSHGSDLGPEEDGVWFRTVKSGVLTKRATAHLSSKRSSKIKVNATGVELVLPIYPGSRDSPVLVLRATAVVTRRPGSERPLSASLADLELFSCRLDNEQSSALSILDPTNLFIELNSCPAHASSHGLLDAFPENRTPPMLEIQFSNLNMRLSYNDLKLFLTLTSALMAYQSDLLGATHSSSDSKCADNQSQTQASPPFSLSQPTFSCTKASPAEQLQDLGFSAADCEIALEACQGQLNQAAQWLFENAEAMGCGQGEQELEWWQISGVELDGGLFCVCFIDDCQDCDIPLAELTLTGVHIVQRLGTHFEGSARLVLAVDYYNRQLSGWESLLENWPAQVSWKHHLAIGLNPPRLDVSVNASKRLDINITCALVDQLKKTWTAWLEDYSRENGNEIVGSGSYVGFKSPGMASPSPTGQQIAEVSTRPTTFNSPQQEHNWQNVNGAAVRRRKSCAPFVLRNDTGCELHFITRISTPARKDGEPLTELSGTGNVEEKGKDGVPLKGSKQWTNVMPGDEVPFEFEGREKLRQRHTHELKSHQVIVWVSGWEPLPPISVDRVGIYFRHTVPEKIQTDTHFSAFPAVRVVVAVAMEGSTRKMVTVRSALLVSNHLHTAMELRLDNPTAPDKPVVLSPVSPGTFLPVPLNLTQWRLQARPPSHGLLFCRPPVHWVVAGNDGDVSAGQRECLALPGSNSPPFRFCVAVENLGFPQSNFDETLSRKSKSKVTSFPLAGHLIHLLPTMTICNLLPCDLSYYIKGTSTAGVIGPGQKSFLQSADLTQDIELGILLDNFPSCKEVLIPVHTAGIGSSGGSNIGSGGGGTSLVDVWRSGYSLGLRLQDTAHRSLTLIVHLAFPVEGVLRVAICAPYWLINKTGIPLIFRQENSSADAAGQFEEHEMARSLTPLVFSYSDRDLPSLCTMRVGRGYHPNGSPGWCQAFSLEGGSGVRAVQVFQPGNRPGLVYNIGIDVRKGRGRYRHTLLVTFAPRYLLDNRSSETLLFSQREFIPPDLSSALPPGCLSTLPGASAVFHWPRVDFEQLLSVRLADRSNCSWSGAFQLAHNASFCISMRNQEGGCYFLRVEITLKRATYHVVLMDTSQLPPPFRLDNLAEVPVVFWQRGVTDPCLRSEVKPLTSLPFAPDEPTLPPFITCEVKGSGSSEATVNMDRFGESQQLYYENYIYVASTHTFSGSYAAGSPVDLSNSELVMDVLPRSATVVLRRKEAGKRSQLWRLTGDGFLRHEGSSVPEAPRAGQTERIRSVEARRSGTSPGLVLDITGTVPGHEGSSEPLIIRSPDRRRRATQTWTFKNGQLTCGLTGLVVQVQGGVEGLHEGAQLELAPTRRGVGGGVGVAAEQAFHNQKMRKGSGALLLQIVPDGPTRVLQVTDMKQGRPSRTGPVTTQTLRSTENDKELPVDTEIEVYVKMAGGVGISLIGGVRDSTEEVAFFCLRGVHVHFQPTSAGAHSLEVSVADVQVDNQLLNAGQEVVLSVATSTSASSPRHNTRSEPQPALQLSAVKASSTSPLTDIFKVSLVEIKKLKIIVFLLIEDFVSVDLLWTWT</sequence>
<dbReference type="Pfam" id="PF25036">
    <property type="entry name" value="VPS13_VAB"/>
    <property type="match status" value="1"/>
</dbReference>
<feature type="domain" description="UBA" evidence="2">
    <location>
        <begin position="976"/>
        <end position="1009"/>
    </location>
</feature>
<reference evidence="3" key="1">
    <citation type="submission" date="2025-08" db="UniProtKB">
        <authorList>
            <consortium name="Ensembl"/>
        </authorList>
    </citation>
    <scope>IDENTIFICATION</scope>
</reference>
<evidence type="ECO:0000256" key="1">
    <source>
        <dbReference type="SAM" id="MobiDB-lite"/>
    </source>
</evidence>
<dbReference type="CDD" id="cd14306">
    <property type="entry name" value="UBA_VP13D"/>
    <property type="match status" value="1"/>
</dbReference>
<dbReference type="InterPro" id="IPR009543">
    <property type="entry name" value="VPS13_VAB"/>
</dbReference>
<dbReference type="SMART" id="SM00165">
    <property type="entry name" value="UBA"/>
    <property type="match status" value="1"/>
</dbReference>
<dbReference type="SUPFAM" id="SSF50370">
    <property type="entry name" value="Ricin B-like lectins"/>
    <property type="match status" value="1"/>
</dbReference>
<dbReference type="GO" id="GO:0045053">
    <property type="term" value="P:protein retention in Golgi apparatus"/>
    <property type="evidence" value="ECO:0007669"/>
    <property type="project" value="TreeGrafter"/>
</dbReference>
<protein>
    <submittedName>
        <fullName evidence="3">Vacuolar protein sorting 13 homolog D</fullName>
    </submittedName>
</protein>
<dbReference type="Ensembl" id="ENSEBUT00000008622.1">
    <property type="protein sequence ID" value="ENSEBUP00000008130.1"/>
    <property type="gene ID" value="ENSEBUG00000005194.1"/>
</dbReference>
<feature type="region of interest" description="Disordered" evidence="1">
    <location>
        <begin position="1239"/>
        <end position="1270"/>
    </location>
</feature>
<evidence type="ECO:0000313" key="3">
    <source>
        <dbReference type="Ensembl" id="ENSEBUP00000008130.1"/>
    </source>
</evidence>
<reference evidence="3" key="2">
    <citation type="submission" date="2025-09" db="UniProtKB">
        <authorList>
            <consortium name="Ensembl"/>
        </authorList>
    </citation>
    <scope>IDENTIFICATION</scope>
</reference>
<dbReference type="Pfam" id="PF25033">
    <property type="entry name" value="VPS13_M"/>
    <property type="match status" value="1"/>
</dbReference>
<name>A0A8C4WPX1_EPTBU</name>